<dbReference type="GO" id="GO:0005829">
    <property type="term" value="C:cytosol"/>
    <property type="evidence" value="ECO:0007669"/>
    <property type="project" value="TreeGrafter"/>
</dbReference>
<dbReference type="GO" id="GO:0005524">
    <property type="term" value="F:ATP binding"/>
    <property type="evidence" value="ECO:0007669"/>
    <property type="project" value="UniProtKB-UniRule"/>
</dbReference>
<sequence>METLLIEIGTEEIPAGYIEPALQAFSESLVRKLRENRIACGEARVLGTPRRLGIMIPETAGRQEALETEVIGPPLKVARNEQGEWTTAALKFAEKVQVPVNRLKVQQTPKGDYLCARVREPSEKTPDVLSRLLPELIQAIPFPKTMKWGSLHVRFARPIHFILALYGKQAISFELGDIRSQKFTYGHRFMAPGRIKIEEPTQYLEKLEKAWVIADIERRRDMVEKTVAEEAAKQNGRIIEDPELLDIVTHLVEYPIAVCGRFDKAFLELPDAVLITSMKEHQKYFAVQDARGKLMPCFIAVNNTRAKDMDVVRNGHERVLRARLNDARFFYRADLEKPLEAAVEKLKGVLFQAKLGTMYEKTLRVQRLAEILADMSGLNEEKKGLVSRAAYLCKADLVTQMVVEFPKLQGTMGKVYALHSGEPKAVAAAIEEHYRPTASGGELAKSIVGALVGIADKMDSICGCFSAGLLPTGASDPYALRRQAIGILLTLKAHKLEWPIETAVTEASRQYGLAEADVLKTARTVMEFFETRLSNILADAGFSKDVVAAVLGVGLDSMTRVWKRVEAMEQLKREPDYAPLSICFKRVVNIIRKADPAETTDIDPKAFVDPTEIQLHRLVEQIGSRCETLCAAGKFAQALQQMVKLRGPVDAFFDAVLVMAEDSALRRNRLGLLSRIAGLFAQVADFSKLS</sequence>
<dbReference type="GO" id="GO:0006420">
    <property type="term" value="P:arginyl-tRNA aminoacylation"/>
    <property type="evidence" value="ECO:0007669"/>
    <property type="project" value="InterPro"/>
</dbReference>
<dbReference type="PROSITE" id="PS50861">
    <property type="entry name" value="AA_TRNA_LIGASE_II_GLYAB"/>
    <property type="match status" value="1"/>
</dbReference>
<reference evidence="12" key="1">
    <citation type="journal article" date="2020" name="mSystems">
        <title>Genome- and Community-Level Interaction Insights into Carbon Utilization and Element Cycling Functions of Hydrothermarchaeota in Hydrothermal Sediment.</title>
        <authorList>
            <person name="Zhou Z."/>
            <person name="Liu Y."/>
            <person name="Xu W."/>
            <person name="Pan J."/>
            <person name="Luo Z.H."/>
            <person name="Li M."/>
        </authorList>
    </citation>
    <scope>NUCLEOTIDE SEQUENCE [LARGE SCALE GENOMIC DNA]</scope>
    <source>
        <strain evidence="12">SpSt-477</strain>
    </source>
</reference>
<comment type="subunit">
    <text evidence="10">Tetramer of two alpha and two beta subunits.</text>
</comment>
<evidence type="ECO:0000313" key="12">
    <source>
        <dbReference type="EMBL" id="HGU32066.1"/>
    </source>
</evidence>
<evidence type="ECO:0000259" key="11">
    <source>
        <dbReference type="Pfam" id="PF05746"/>
    </source>
</evidence>
<proteinExistence type="inferred from homology"/>
<dbReference type="NCBIfam" id="TIGR00211">
    <property type="entry name" value="glyS"/>
    <property type="match status" value="1"/>
</dbReference>
<dbReference type="PANTHER" id="PTHR30075:SF2">
    <property type="entry name" value="GLYCINE--TRNA LIGASE, CHLOROPLASTIC_MITOCHONDRIAL 2"/>
    <property type="match status" value="1"/>
</dbReference>
<evidence type="ECO:0000256" key="10">
    <source>
        <dbReference type="HAMAP-Rule" id="MF_00255"/>
    </source>
</evidence>
<feature type="domain" description="DALR anticodon binding" evidence="11">
    <location>
        <begin position="585"/>
        <end position="681"/>
    </location>
</feature>
<keyword evidence="6 10" id="KW-0067">ATP-binding</keyword>
<keyword evidence="7 10" id="KW-0648">Protein biosynthesis</keyword>
<dbReference type="Pfam" id="PF02092">
    <property type="entry name" value="tRNA_synt_2f"/>
    <property type="match status" value="1"/>
</dbReference>
<evidence type="ECO:0000256" key="4">
    <source>
        <dbReference type="ARBA" id="ARBA00022598"/>
    </source>
</evidence>
<dbReference type="PANTHER" id="PTHR30075">
    <property type="entry name" value="GLYCYL-TRNA SYNTHETASE"/>
    <property type="match status" value="1"/>
</dbReference>
<dbReference type="GO" id="GO:0006426">
    <property type="term" value="P:glycyl-tRNA aminoacylation"/>
    <property type="evidence" value="ECO:0007669"/>
    <property type="project" value="UniProtKB-UniRule"/>
</dbReference>
<dbReference type="EMBL" id="DSUH01000096">
    <property type="protein sequence ID" value="HGU32066.1"/>
    <property type="molecule type" value="Genomic_DNA"/>
</dbReference>
<evidence type="ECO:0000256" key="2">
    <source>
        <dbReference type="ARBA" id="ARBA00008226"/>
    </source>
</evidence>
<name>A0A7C4MPN5_9BACT</name>
<comment type="caution">
    <text evidence="12">The sequence shown here is derived from an EMBL/GenBank/DDBJ whole genome shotgun (WGS) entry which is preliminary data.</text>
</comment>
<keyword evidence="8 10" id="KW-0030">Aminoacyl-tRNA synthetase</keyword>
<dbReference type="PRINTS" id="PR01045">
    <property type="entry name" value="TRNASYNTHGB"/>
</dbReference>
<evidence type="ECO:0000256" key="5">
    <source>
        <dbReference type="ARBA" id="ARBA00022741"/>
    </source>
</evidence>
<dbReference type="InterPro" id="IPR015944">
    <property type="entry name" value="Gly-tRNA-synth_bsu"/>
</dbReference>
<dbReference type="EC" id="6.1.1.14" evidence="10"/>
<comment type="subcellular location">
    <subcellularLocation>
        <location evidence="1 10">Cytoplasm</location>
    </subcellularLocation>
</comment>
<protein>
    <recommendedName>
        <fullName evidence="10">Glycine--tRNA ligase beta subunit</fullName>
        <ecNumber evidence="10">6.1.1.14</ecNumber>
    </recommendedName>
    <alternativeName>
        <fullName evidence="10">Glycyl-tRNA synthetase beta subunit</fullName>
        <shortName evidence="10">GlyRS</shortName>
    </alternativeName>
</protein>
<evidence type="ECO:0000256" key="1">
    <source>
        <dbReference type="ARBA" id="ARBA00004496"/>
    </source>
</evidence>
<organism evidence="12">
    <name type="scientific">Desulfatirhabdium butyrativorans</name>
    <dbReference type="NCBI Taxonomy" id="340467"/>
    <lineage>
        <taxon>Bacteria</taxon>
        <taxon>Pseudomonadati</taxon>
        <taxon>Thermodesulfobacteriota</taxon>
        <taxon>Desulfobacteria</taxon>
        <taxon>Desulfobacterales</taxon>
        <taxon>Desulfatirhabdiaceae</taxon>
        <taxon>Desulfatirhabdium</taxon>
    </lineage>
</organism>
<dbReference type="InterPro" id="IPR008909">
    <property type="entry name" value="DALR_anticod-bd"/>
</dbReference>
<dbReference type="Pfam" id="PF05746">
    <property type="entry name" value="DALR_1"/>
    <property type="match status" value="1"/>
</dbReference>
<evidence type="ECO:0000256" key="7">
    <source>
        <dbReference type="ARBA" id="ARBA00022917"/>
    </source>
</evidence>
<evidence type="ECO:0000256" key="6">
    <source>
        <dbReference type="ARBA" id="ARBA00022840"/>
    </source>
</evidence>
<dbReference type="AlphaFoldDB" id="A0A7C4MPN5"/>
<dbReference type="InterPro" id="IPR006194">
    <property type="entry name" value="Gly-tRNA-synth_heterodimer"/>
</dbReference>
<accession>A0A7C4MPN5</accession>
<evidence type="ECO:0000256" key="3">
    <source>
        <dbReference type="ARBA" id="ARBA00022490"/>
    </source>
</evidence>
<keyword evidence="4 10" id="KW-0436">Ligase</keyword>
<evidence type="ECO:0000256" key="8">
    <source>
        <dbReference type="ARBA" id="ARBA00023146"/>
    </source>
</evidence>
<keyword evidence="5 10" id="KW-0547">Nucleotide-binding</keyword>
<keyword evidence="3 10" id="KW-0963">Cytoplasm</keyword>
<dbReference type="GO" id="GO:0004814">
    <property type="term" value="F:arginine-tRNA ligase activity"/>
    <property type="evidence" value="ECO:0007669"/>
    <property type="project" value="InterPro"/>
</dbReference>
<dbReference type="GO" id="GO:0004820">
    <property type="term" value="F:glycine-tRNA ligase activity"/>
    <property type="evidence" value="ECO:0007669"/>
    <property type="project" value="UniProtKB-UniRule"/>
</dbReference>
<dbReference type="HAMAP" id="MF_00255">
    <property type="entry name" value="Gly_tRNA_synth_beta"/>
    <property type="match status" value="1"/>
</dbReference>
<evidence type="ECO:0000256" key="9">
    <source>
        <dbReference type="ARBA" id="ARBA00047937"/>
    </source>
</evidence>
<comment type="similarity">
    <text evidence="2 10">Belongs to the class-II aminoacyl-tRNA synthetase family.</text>
</comment>
<dbReference type="SUPFAM" id="SSF109604">
    <property type="entry name" value="HD-domain/PDEase-like"/>
    <property type="match status" value="1"/>
</dbReference>
<comment type="catalytic activity">
    <reaction evidence="9 10">
        <text>tRNA(Gly) + glycine + ATP = glycyl-tRNA(Gly) + AMP + diphosphate</text>
        <dbReference type="Rhea" id="RHEA:16013"/>
        <dbReference type="Rhea" id="RHEA-COMP:9664"/>
        <dbReference type="Rhea" id="RHEA-COMP:9683"/>
        <dbReference type="ChEBI" id="CHEBI:30616"/>
        <dbReference type="ChEBI" id="CHEBI:33019"/>
        <dbReference type="ChEBI" id="CHEBI:57305"/>
        <dbReference type="ChEBI" id="CHEBI:78442"/>
        <dbReference type="ChEBI" id="CHEBI:78522"/>
        <dbReference type="ChEBI" id="CHEBI:456215"/>
        <dbReference type="EC" id="6.1.1.14"/>
    </reaction>
</comment>
<gene>
    <name evidence="10" type="primary">glyS</name>
    <name evidence="12" type="ORF">ENS29_04330</name>
</gene>